<dbReference type="InterPro" id="IPR050123">
    <property type="entry name" value="Prok_molybdopt-oxidoreductase"/>
</dbReference>
<dbReference type="Proteomes" id="UP001589628">
    <property type="component" value="Unassembled WGS sequence"/>
</dbReference>
<evidence type="ECO:0000256" key="1">
    <source>
        <dbReference type="ARBA" id="ARBA00001942"/>
    </source>
</evidence>
<evidence type="ECO:0000256" key="6">
    <source>
        <dbReference type="ARBA" id="ARBA00022723"/>
    </source>
</evidence>
<dbReference type="EMBL" id="JBHLZN010000001">
    <property type="protein sequence ID" value="MFB9885695.1"/>
    <property type="molecule type" value="Genomic_DNA"/>
</dbReference>
<dbReference type="SUPFAM" id="SSF50692">
    <property type="entry name" value="ADC-like"/>
    <property type="match status" value="1"/>
</dbReference>
<dbReference type="SUPFAM" id="SSF53706">
    <property type="entry name" value="Formate dehydrogenase/DMSO reductase, domains 1-3"/>
    <property type="match status" value="1"/>
</dbReference>
<dbReference type="InterPro" id="IPR027467">
    <property type="entry name" value="MopterinOxRdtase_cofactor_BS"/>
</dbReference>
<comment type="cofactor">
    <cofactor evidence="2">
        <name>[4Fe-4S] cluster</name>
        <dbReference type="ChEBI" id="CHEBI:49883"/>
    </cofactor>
</comment>
<evidence type="ECO:0000256" key="7">
    <source>
        <dbReference type="ARBA" id="ARBA00023002"/>
    </source>
</evidence>
<dbReference type="InterPro" id="IPR009010">
    <property type="entry name" value="Asp_de-COase-like_dom_sf"/>
</dbReference>
<dbReference type="Pfam" id="PF01568">
    <property type="entry name" value="Molydop_binding"/>
    <property type="match status" value="1"/>
</dbReference>
<reference evidence="12 13" key="1">
    <citation type="submission" date="2024-09" db="EMBL/GenBank/DDBJ databases">
        <authorList>
            <person name="Sun Q."/>
            <person name="Mori K."/>
        </authorList>
    </citation>
    <scope>NUCLEOTIDE SEQUENCE [LARGE SCALE GENOMIC DNA]</scope>
    <source>
        <strain evidence="12 13">ATCC 51285</strain>
    </source>
</reference>
<feature type="domain" description="4Fe-4S Mo/W bis-MGD-type" evidence="11">
    <location>
        <begin position="3"/>
        <end position="59"/>
    </location>
</feature>
<dbReference type="Pfam" id="PF04879">
    <property type="entry name" value="Molybdop_Fe4S4"/>
    <property type="match status" value="1"/>
</dbReference>
<dbReference type="InterPro" id="IPR006656">
    <property type="entry name" value="Mopterin_OxRdtase"/>
</dbReference>
<dbReference type="Pfam" id="PF00384">
    <property type="entry name" value="Molybdopterin"/>
    <property type="match status" value="1"/>
</dbReference>
<dbReference type="Gene3D" id="2.20.25.90">
    <property type="entry name" value="ADC-like domains"/>
    <property type="match status" value="1"/>
</dbReference>
<dbReference type="Gene3D" id="3.40.50.740">
    <property type="match status" value="1"/>
</dbReference>
<dbReference type="Gene3D" id="3.40.228.10">
    <property type="entry name" value="Dimethylsulfoxide Reductase, domain 2"/>
    <property type="match status" value="1"/>
</dbReference>
<dbReference type="PROSITE" id="PS00551">
    <property type="entry name" value="MOLYBDOPTERIN_PROK_1"/>
    <property type="match status" value="1"/>
</dbReference>
<evidence type="ECO:0000256" key="3">
    <source>
        <dbReference type="ARBA" id="ARBA00008747"/>
    </source>
</evidence>
<keyword evidence="8" id="KW-0408">Iron</keyword>
<keyword evidence="13" id="KW-1185">Reference proteome</keyword>
<evidence type="ECO:0000256" key="8">
    <source>
        <dbReference type="ARBA" id="ARBA00023004"/>
    </source>
</evidence>
<evidence type="ECO:0000256" key="4">
    <source>
        <dbReference type="ARBA" id="ARBA00022485"/>
    </source>
</evidence>
<evidence type="ECO:0000256" key="10">
    <source>
        <dbReference type="ARBA" id="ARBA00023063"/>
    </source>
</evidence>
<dbReference type="PROSITE" id="PS51669">
    <property type="entry name" value="4FE4S_MOW_BIS_MGD"/>
    <property type="match status" value="1"/>
</dbReference>
<protein>
    <submittedName>
        <fullName evidence="12">Molybdopterin-dependent oxidoreductase</fullName>
    </submittedName>
</protein>
<keyword evidence="6" id="KW-0479">Metal-binding</keyword>
<dbReference type="InterPro" id="IPR041854">
    <property type="entry name" value="BFD-like_2Fe2S-bd_dom_sf"/>
</dbReference>
<evidence type="ECO:0000256" key="9">
    <source>
        <dbReference type="ARBA" id="ARBA00023014"/>
    </source>
</evidence>
<dbReference type="PANTHER" id="PTHR43105:SF9">
    <property type="entry name" value="NADPH-FE(3+) OXIDOREDUCTASE SUBUNIT ALPHA"/>
    <property type="match status" value="1"/>
</dbReference>
<evidence type="ECO:0000313" key="12">
    <source>
        <dbReference type="EMBL" id="MFB9885695.1"/>
    </source>
</evidence>
<organism evidence="12 13">
    <name type="scientific">Balneatrix alpica</name>
    <dbReference type="NCBI Taxonomy" id="75684"/>
    <lineage>
        <taxon>Bacteria</taxon>
        <taxon>Pseudomonadati</taxon>
        <taxon>Pseudomonadota</taxon>
        <taxon>Gammaproteobacteria</taxon>
        <taxon>Oceanospirillales</taxon>
        <taxon>Balneatrichaceae</taxon>
        <taxon>Balneatrix</taxon>
    </lineage>
</organism>
<keyword evidence="7" id="KW-0560">Oxidoreductase</keyword>
<dbReference type="Gene3D" id="2.40.40.20">
    <property type="match status" value="1"/>
</dbReference>
<dbReference type="InterPro" id="IPR041957">
    <property type="entry name" value="CT_Nitrate-R-NapA-like"/>
</dbReference>
<dbReference type="RefSeq" id="WP_035461645.1">
    <property type="nucleotide sequence ID" value="NZ_JBHLZN010000001.1"/>
</dbReference>
<dbReference type="InterPro" id="IPR006963">
    <property type="entry name" value="Mopterin_OxRdtase_4Fe-4S_dom"/>
</dbReference>
<dbReference type="Gene3D" id="1.10.10.1100">
    <property type="entry name" value="BFD-like [2Fe-2S]-binding domain"/>
    <property type="match status" value="1"/>
</dbReference>
<evidence type="ECO:0000259" key="11">
    <source>
        <dbReference type="PROSITE" id="PS51669"/>
    </source>
</evidence>
<proteinExistence type="inferred from homology"/>
<dbReference type="CDD" id="cd02791">
    <property type="entry name" value="MopB_CT_Nitrate-R-NapA-like"/>
    <property type="match status" value="1"/>
</dbReference>
<dbReference type="InterPro" id="IPR007419">
    <property type="entry name" value="BFD-like_2Fe2S-bd_dom"/>
</dbReference>
<dbReference type="CDD" id="cd02754">
    <property type="entry name" value="MopB_Nitrate-R-NapA-like"/>
    <property type="match status" value="1"/>
</dbReference>
<comment type="similarity">
    <text evidence="3">Belongs to the prokaryotic molybdopterin-containing oxidoreductase family. NasA/NapA/NarB subfamily.</text>
</comment>
<evidence type="ECO:0000313" key="13">
    <source>
        <dbReference type="Proteomes" id="UP001589628"/>
    </source>
</evidence>
<keyword evidence="4" id="KW-0004">4Fe-4S</keyword>
<comment type="caution">
    <text evidence="12">The sequence shown here is derived from an EMBL/GenBank/DDBJ whole genome shotgun (WGS) entry which is preliminary data.</text>
</comment>
<gene>
    <name evidence="12" type="ORF">ACFFLH_04645</name>
</gene>
<dbReference type="SMART" id="SM00926">
    <property type="entry name" value="Molybdop_Fe4S4"/>
    <property type="match status" value="1"/>
</dbReference>
<keyword evidence="5" id="KW-0500">Molybdenum</keyword>
<keyword evidence="10" id="KW-0534">Nitrate assimilation</keyword>
<keyword evidence="9" id="KW-0411">Iron-sulfur</keyword>
<sequence length="884" mass="97132">MSEAAICTTCPYCGVGCGVKARVEAEQLAPVQGDAEHPANWGRLCVKGSSLHESVGLQGRLLHPMIRGQRASWDDALALIASRFSEIRQRKGPDALALYLSGQLLSEDYYVANKLMKGFIGSANVDTNSRLCMSSTVAGYKRALGADAVPGCYEDIEACELAVIVGSNMAWAHPILYQRLVAAKAERGIKVVVVDPRQTATCDLADLHLPLRPDADIWLFNGLLAYLVANQAIDQSFIDQHLQGYGELLASLHQQDYSLAQVSRATDLSEADLLAFYQLFAAHPRTLTLFSQGTNQSERGTDKVSAILNVHLLTGRIGKPGASPFSLTGQPNAMGGREVGGLANQLAAHMDFYHEEDIARVARFWQAPNMATRPGLKAVDMFRAVASGQIEAIWIMGTNPAVSLPEANLVRLALQKCPLVIVSEAVADSDTARLATVLLPAQTWGEKSGMVTNSERRLSRQRPLLPAPGEAKADWWMLTQVAQRMGWSQAFAYQHPLHIFREHAALSGLDNQGTRAFDISALAEMTEEQYESFRPLQWPINAAYPQGRARLFEDGRFLHANGRAQLTPVQPGPQQLQHSPVYPHWMNTGRIRDQWHTMTRTGRVPRLLQHLDEPFVALHPEDAEHLHLQEGQLAKVSSSQAELCVRVRLDSGQRPGQVFVPMHWSDAFAAQARVDSLVAARLDPLSGQPAFKATPVRISPWQADWHGLCLSREELHWPALAYWSRVPLTAGWRYRLAGQGDWLELPALLEQRYGQPTQRIQGPTGLRLAWFVDGRLTALLILGQQEPAYQLEWLQQQLGQPLQASERLRILAGLSVTQEDKGPLVCSCYQVGQKQIEAALAQGQADSVATLGQQLKCGTNCGSCIPELRKLVAACGSARAEEAA</sequence>
<name>A0ABV5Z8U0_9GAMM</name>
<evidence type="ECO:0000256" key="2">
    <source>
        <dbReference type="ARBA" id="ARBA00001966"/>
    </source>
</evidence>
<dbReference type="InterPro" id="IPR006657">
    <property type="entry name" value="MoPterin_dinucl-bd_dom"/>
</dbReference>
<dbReference type="Pfam" id="PF04324">
    <property type="entry name" value="Fer2_BFD"/>
    <property type="match status" value="1"/>
</dbReference>
<dbReference type="PANTHER" id="PTHR43105">
    <property type="entry name" value="RESPIRATORY NITRATE REDUCTASE"/>
    <property type="match status" value="1"/>
</dbReference>
<comment type="cofactor">
    <cofactor evidence="1">
        <name>Mo-bis(molybdopterin guanine dinucleotide)</name>
        <dbReference type="ChEBI" id="CHEBI:60539"/>
    </cofactor>
</comment>
<evidence type="ECO:0000256" key="5">
    <source>
        <dbReference type="ARBA" id="ARBA00022505"/>
    </source>
</evidence>
<accession>A0ABV5Z8U0</accession>